<feature type="transmembrane region" description="Helical" evidence="2">
    <location>
        <begin position="617"/>
        <end position="636"/>
    </location>
</feature>
<feature type="compositionally biased region" description="Basic and acidic residues" evidence="1">
    <location>
        <begin position="184"/>
        <end position="206"/>
    </location>
</feature>
<dbReference type="OrthoDB" id="2985014at2759"/>
<keyword evidence="2" id="KW-0472">Membrane</keyword>
<evidence type="ECO:0000313" key="3">
    <source>
        <dbReference type="EMBL" id="EYC41096.1"/>
    </source>
</evidence>
<reference evidence="4" key="1">
    <citation type="journal article" date="2015" name="Nat. Genet.">
        <title>The genome and transcriptome of the zoonotic hookworm Ancylostoma ceylanicum identify infection-specific gene families.</title>
        <authorList>
            <person name="Schwarz E.M."/>
            <person name="Hu Y."/>
            <person name="Antoshechkin I."/>
            <person name="Miller M.M."/>
            <person name="Sternberg P.W."/>
            <person name="Aroian R.V."/>
        </authorList>
    </citation>
    <scope>NUCLEOTIDE SEQUENCE</scope>
    <source>
        <strain evidence="4">HY135</strain>
    </source>
</reference>
<feature type="compositionally biased region" description="Pro residues" evidence="1">
    <location>
        <begin position="208"/>
        <end position="217"/>
    </location>
</feature>
<keyword evidence="2" id="KW-1133">Transmembrane helix</keyword>
<feature type="transmembrane region" description="Helical" evidence="2">
    <location>
        <begin position="385"/>
        <end position="405"/>
    </location>
</feature>
<dbReference type="Gene3D" id="1.20.1250.20">
    <property type="entry name" value="MFS general substrate transporter like domains"/>
    <property type="match status" value="1"/>
</dbReference>
<evidence type="ECO:0008006" key="5">
    <source>
        <dbReference type="Google" id="ProtNLM"/>
    </source>
</evidence>
<feature type="transmembrane region" description="Helical" evidence="2">
    <location>
        <begin position="520"/>
        <end position="541"/>
    </location>
</feature>
<feature type="transmembrane region" description="Helical" evidence="2">
    <location>
        <begin position="353"/>
        <end position="373"/>
    </location>
</feature>
<keyword evidence="2" id="KW-0812">Transmembrane</keyword>
<feature type="region of interest" description="Disordered" evidence="1">
    <location>
        <begin position="129"/>
        <end position="222"/>
    </location>
</feature>
<feature type="compositionally biased region" description="Low complexity" evidence="1">
    <location>
        <begin position="97"/>
        <end position="113"/>
    </location>
</feature>
<sequence>MGRGPLCCCCFSNNVRHLALLLTSVCISILFANLILFNFTAVLDADLPSELKPVPSLDSLHEYTIWHDRFKRFINNTSGDQLPSPKFEDTGKDEHPILLPTTAAPTTPLTTSAITRNTEKPKLLFFTNSPIPQNVASTDSPAQKDPPPPDPRDVIRSEVQKATDRLEGRGDPTPISSKIPPSPDPRDAVINEAQKAIDKHEGREDPTPMAPKDPSPPDPRDVVRNEVQRAIDRIEGRGHPTPMMMDKNVEEIKKPQLSMETELKRYLLYAAPGLGCLLGLLPAVLLVKMCGVRVTLSVTLAVSGILTAIVPVLSQFGFPALFPLRLFMGVCFAPCFPVMGAVCANWGCLNEQLLFIATAFGFIQIAPLLSWPLTMLVFSNEVPLIGIYAFHAVVTLLLSILFATFHRDRPQHHPWVNGLELNKIVAGKVQELKSNRAQAGACPTLLRSLAAWSLWTAAFGLFFGIALVTIYMPSILSCQEIFLVDYLGVYSVLPFILVPLVMLIAGLINRWSCCSTTAHVRVCNTVGAVLTVVFFILLPIIFHLQNTPLSVHFLPFLLAPLGLCVSGVLRSLCLVGRAFTQHIIAYMGASLGVAYVVAPLVVFFYVASNSLAEWTKVFMTAAAIIAVSSIVFAIFGRGRASNWAASTWDPLISMKMRNLQPIDFSQDECGLYELRLIDPNKK</sequence>
<keyword evidence="4" id="KW-1185">Reference proteome</keyword>
<protein>
    <recommendedName>
        <fullName evidence="5">Transporter, major facilitator family protein</fullName>
    </recommendedName>
</protein>
<dbReference type="EMBL" id="JARK01000182">
    <property type="protein sequence ID" value="EYC41096.1"/>
    <property type="molecule type" value="Genomic_DNA"/>
</dbReference>
<evidence type="ECO:0000256" key="2">
    <source>
        <dbReference type="SAM" id="Phobius"/>
    </source>
</evidence>
<evidence type="ECO:0000313" key="4">
    <source>
        <dbReference type="Proteomes" id="UP000024635"/>
    </source>
</evidence>
<feature type="transmembrane region" description="Helical" evidence="2">
    <location>
        <begin position="553"/>
        <end position="572"/>
    </location>
</feature>
<gene>
    <name evidence="3" type="primary">Acey_s0582.g285</name>
    <name evidence="3" type="synonym">Acey-T01H3.3</name>
    <name evidence="3" type="ORF">Y032_0582g285</name>
</gene>
<dbReference type="GO" id="GO:0016020">
    <property type="term" value="C:membrane"/>
    <property type="evidence" value="ECO:0007669"/>
    <property type="project" value="TreeGrafter"/>
</dbReference>
<dbReference type="PANTHER" id="PTHR45757:SF7">
    <property type="entry name" value="MFS DOMAIN-CONTAINING PROTEIN"/>
    <property type="match status" value="1"/>
</dbReference>
<name>A0A016WNE0_9BILA</name>
<dbReference type="InterPro" id="IPR011701">
    <property type="entry name" value="MFS"/>
</dbReference>
<dbReference type="PANTHER" id="PTHR45757">
    <property type="entry name" value="PROTEIN CBG23364-RELATED"/>
    <property type="match status" value="1"/>
</dbReference>
<proteinExistence type="predicted"/>
<accession>A0A016WNE0</accession>
<feature type="transmembrane region" description="Helical" evidence="2">
    <location>
        <begin position="454"/>
        <end position="475"/>
    </location>
</feature>
<feature type="region of interest" description="Disordered" evidence="1">
    <location>
        <begin position="81"/>
        <end position="113"/>
    </location>
</feature>
<feature type="transmembrane region" description="Helical" evidence="2">
    <location>
        <begin position="326"/>
        <end position="346"/>
    </location>
</feature>
<dbReference type="AlphaFoldDB" id="A0A016WNE0"/>
<feature type="compositionally biased region" description="Polar residues" evidence="1">
    <location>
        <begin position="129"/>
        <end position="141"/>
    </location>
</feature>
<dbReference type="Pfam" id="PF07690">
    <property type="entry name" value="MFS_1"/>
    <property type="match status" value="1"/>
</dbReference>
<feature type="compositionally biased region" description="Basic and acidic residues" evidence="1">
    <location>
        <begin position="150"/>
        <end position="170"/>
    </location>
</feature>
<comment type="caution">
    <text evidence="3">The sequence shown here is derived from an EMBL/GenBank/DDBJ whole genome shotgun (WGS) entry which is preliminary data.</text>
</comment>
<dbReference type="GO" id="GO:0022857">
    <property type="term" value="F:transmembrane transporter activity"/>
    <property type="evidence" value="ECO:0007669"/>
    <property type="project" value="InterPro"/>
</dbReference>
<feature type="transmembrane region" description="Helical" evidence="2">
    <location>
        <begin position="487"/>
        <end position="508"/>
    </location>
</feature>
<feature type="compositionally biased region" description="Basic and acidic residues" evidence="1">
    <location>
        <begin position="86"/>
        <end position="96"/>
    </location>
</feature>
<dbReference type="Proteomes" id="UP000024635">
    <property type="component" value="Unassembled WGS sequence"/>
</dbReference>
<feature type="transmembrane region" description="Helical" evidence="2">
    <location>
        <begin position="294"/>
        <end position="314"/>
    </location>
</feature>
<organism evidence="3 4">
    <name type="scientific">Ancylostoma ceylanicum</name>
    <dbReference type="NCBI Taxonomy" id="53326"/>
    <lineage>
        <taxon>Eukaryota</taxon>
        <taxon>Metazoa</taxon>
        <taxon>Ecdysozoa</taxon>
        <taxon>Nematoda</taxon>
        <taxon>Chromadorea</taxon>
        <taxon>Rhabditida</taxon>
        <taxon>Rhabditina</taxon>
        <taxon>Rhabditomorpha</taxon>
        <taxon>Strongyloidea</taxon>
        <taxon>Ancylostomatidae</taxon>
        <taxon>Ancylostomatinae</taxon>
        <taxon>Ancylostoma</taxon>
    </lineage>
</organism>
<feature type="transmembrane region" description="Helical" evidence="2">
    <location>
        <begin position="20"/>
        <end position="43"/>
    </location>
</feature>
<dbReference type="InterPro" id="IPR036259">
    <property type="entry name" value="MFS_trans_sf"/>
</dbReference>
<evidence type="ECO:0000256" key="1">
    <source>
        <dbReference type="SAM" id="MobiDB-lite"/>
    </source>
</evidence>
<feature type="transmembrane region" description="Helical" evidence="2">
    <location>
        <begin position="584"/>
        <end position="605"/>
    </location>
</feature>
<dbReference type="STRING" id="53326.A0A016WNE0"/>
<feature type="transmembrane region" description="Helical" evidence="2">
    <location>
        <begin position="266"/>
        <end position="287"/>
    </location>
</feature>
<dbReference type="SUPFAM" id="SSF103473">
    <property type="entry name" value="MFS general substrate transporter"/>
    <property type="match status" value="1"/>
</dbReference>